<keyword evidence="2" id="KW-0472">Membrane</keyword>
<sequence>MGIFLLFYKLLLEKESMHHFKRFFLLTALVASFIIPQVVFTEYVETIPTAAVTQVLTLNEPQEITPVVHVIEKSPMNWSLILWTIYGLGVAVFGFRFLLNLTKIWQRVKRNTLINNNFIVRVLLKEQLPPHTFLRYIFLNKQRFESKNIPDSVIKHEETHALQWHSLDVIFIELLQILFWFNPLIYVYKKTIKLNHEFLADSAVLNGQEDYLTYQNTLLSYLSNDSFYTHQSVGIANAINYSSTRLTVFGKSFNIGNPYGQVKKRFIIMKKQTSKKGILIRSLFLLPVLALMLYGFSQKNVVTKNTIKDINIEITKTGDLLINDEPTTLENLSSEIERVNQNFGPYIIKNYTTAHILYDESQYKLIDQVKTKLGAIGISNIEHFSKRTTNILGKNEFKPSEYHGKTVDEAKEIRKEYVYNELKTDANHEPLLEIAWIEVKNENEIWFNDQQVQLSLLNEKVKAEFPLAIKSNKLSAQIYTPWSINSDITDAITQELRKLKTKSITVFMDKPTNIDKAFTLQGEWLNADNEVEILNIRREKDNLYWGLAQNKAVNFEKIGDQYYYFSNVNDEKIIVELSSQKGTIIFDNKKYIRKENSLRNKLNGTWVNNENNIRITVSEYDIYMVFDLLEGNKKDVRYYPKKRGNSYYFTYGYKDWSFRIENNQLVDSKGNYYTKLEKQQSIKNSNRIIRLAGLVIDSESLEPIVNVEIIDNSGTILATTDNKGYYSLELINTQRGEIYFDLTVIKEGYKSLLQKEHWGNVQSEITSSYFFGLQKNNGATTEFSKLFTRNDNLDYASVVKNKSIIESERLFNSKLEVAKNGNTNCIVEVNEAPYLVDATSWIKLNSTNDIIAVNDKENIPASKLNGYINRNNIKAMSPLENYDTAQFAVYTTSGDINANLNKRAFTTYNNLARQYNAIPIEKRSIPKSDLKILESTYKNMTSKERKAAQPFPECLPKENQDGASEEQMIKYNGLAKKYNSMIAEGGNIRILKSDVDELTYIYRLMSSKQKENVEPFPNFPKPPAVPKAPKAPNTADYADAEIERIIATQDTYDGALMLHKANNLPHNNTTYINIDGELKYDDKKTENTRVYIFNSDSSKTKNNPNLMEDLRSLEKQNAQFYFEGEKISSEEGFEIIKNEKSIKIETLPYTNRQPEIKIYKKTNTNLIPPPPSPPTPPSPLDYAISMAKKGATFFYEGKKVSSDKAIDLLKKNKDLNIESREKNGKAEVRITKEPVTIE</sequence>
<feature type="transmembrane region" description="Helical" evidence="2">
    <location>
        <begin position="80"/>
        <end position="99"/>
    </location>
</feature>
<feature type="transmembrane region" description="Helical" evidence="2">
    <location>
        <begin position="278"/>
        <end position="296"/>
    </location>
</feature>
<dbReference type="RefSeq" id="WP_170861932.1">
    <property type="nucleotide sequence ID" value="NZ_FQZX01000001.1"/>
</dbReference>
<dbReference type="EMBL" id="FQZX01000001">
    <property type="protein sequence ID" value="SHJ73959.1"/>
    <property type="molecule type" value="Genomic_DNA"/>
</dbReference>
<proteinExistence type="predicted"/>
<feature type="compositionally biased region" description="Pro residues" evidence="1">
    <location>
        <begin position="1017"/>
        <end position="1026"/>
    </location>
</feature>
<dbReference type="SUPFAM" id="SSF49464">
    <property type="entry name" value="Carboxypeptidase regulatory domain-like"/>
    <property type="match status" value="1"/>
</dbReference>
<dbReference type="InterPro" id="IPR008756">
    <property type="entry name" value="Peptidase_M56"/>
</dbReference>
<dbReference type="PANTHER" id="PTHR34978:SF3">
    <property type="entry name" value="SLR0241 PROTEIN"/>
    <property type="match status" value="1"/>
</dbReference>
<organism evidence="4 5">
    <name type="scientific">Maribacter aquivivus</name>
    <dbReference type="NCBI Taxonomy" id="228958"/>
    <lineage>
        <taxon>Bacteria</taxon>
        <taxon>Pseudomonadati</taxon>
        <taxon>Bacteroidota</taxon>
        <taxon>Flavobacteriia</taxon>
        <taxon>Flavobacteriales</taxon>
        <taxon>Flavobacteriaceae</taxon>
        <taxon>Maribacter</taxon>
    </lineage>
</organism>
<evidence type="ECO:0000313" key="4">
    <source>
        <dbReference type="EMBL" id="SHJ73959.1"/>
    </source>
</evidence>
<evidence type="ECO:0000256" key="2">
    <source>
        <dbReference type="SAM" id="Phobius"/>
    </source>
</evidence>
<dbReference type="Pfam" id="PF05569">
    <property type="entry name" value="Peptidase_M56"/>
    <property type="match status" value="1"/>
</dbReference>
<feature type="region of interest" description="Disordered" evidence="1">
    <location>
        <begin position="1012"/>
        <end position="1032"/>
    </location>
</feature>
<dbReference type="STRING" id="228958.SAMN04488007_1271"/>
<dbReference type="InterPro" id="IPR052173">
    <property type="entry name" value="Beta-lactam_resp_regulator"/>
</dbReference>
<protein>
    <submittedName>
        <fullName evidence="4">BlaR1 peptidase M56</fullName>
    </submittedName>
</protein>
<keyword evidence="2" id="KW-0812">Transmembrane</keyword>
<dbReference type="InterPro" id="IPR008969">
    <property type="entry name" value="CarboxyPept-like_regulatory"/>
</dbReference>
<evidence type="ECO:0000313" key="5">
    <source>
        <dbReference type="Proteomes" id="UP000184314"/>
    </source>
</evidence>
<accession>A0A1M6LRZ4</accession>
<keyword evidence="2" id="KW-1133">Transmembrane helix</keyword>
<dbReference type="AlphaFoldDB" id="A0A1M6LRZ4"/>
<feature type="region of interest" description="Disordered" evidence="1">
    <location>
        <begin position="943"/>
        <end position="962"/>
    </location>
</feature>
<dbReference type="PANTHER" id="PTHR34978">
    <property type="entry name" value="POSSIBLE SENSOR-TRANSDUCER PROTEIN BLAR"/>
    <property type="match status" value="1"/>
</dbReference>
<evidence type="ECO:0000259" key="3">
    <source>
        <dbReference type="Pfam" id="PF05569"/>
    </source>
</evidence>
<gene>
    <name evidence="4" type="ORF">SAMN04488007_1271</name>
</gene>
<keyword evidence="5" id="KW-1185">Reference proteome</keyword>
<name>A0A1M6LRZ4_9FLAO</name>
<reference evidence="5" key="1">
    <citation type="submission" date="2016-11" db="EMBL/GenBank/DDBJ databases">
        <authorList>
            <person name="Varghese N."/>
            <person name="Submissions S."/>
        </authorList>
    </citation>
    <scope>NUCLEOTIDE SEQUENCE [LARGE SCALE GENOMIC DNA]</scope>
    <source>
        <strain evidence="5">DSM 16478</strain>
    </source>
</reference>
<dbReference type="Proteomes" id="UP000184314">
    <property type="component" value="Unassembled WGS sequence"/>
</dbReference>
<feature type="transmembrane region" description="Helical" evidence="2">
    <location>
        <begin position="20"/>
        <end position="40"/>
    </location>
</feature>
<feature type="domain" description="Peptidase M56" evidence="3">
    <location>
        <begin position="151"/>
        <end position="231"/>
    </location>
</feature>
<evidence type="ECO:0000256" key="1">
    <source>
        <dbReference type="SAM" id="MobiDB-lite"/>
    </source>
</evidence>